<evidence type="ECO:0000256" key="1">
    <source>
        <dbReference type="SAM" id="MobiDB-lite"/>
    </source>
</evidence>
<dbReference type="GO" id="GO:0005634">
    <property type="term" value="C:nucleus"/>
    <property type="evidence" value="ECO:0007669"/>
    <property type="project" value="TreeGrafter"/>
</dbReference>
<name>A0A9W8M1J8_9FUNG</name>
<organism evidence="3 4">
    <name type="scientific">Coemansia aciculifera</name>
    <dbReference type="NCBI Taxonomy" id="417176"/>
    <lineage>
        <taxon>Eukaryota</taxon>
        <taxon>Fungi</taxon>
        <taxon>Fungi incertae sedis</taxon>
        <taxon>Zoopagomycota</taxon>
        <taxon>Kickxellomycotina</taxon>
        <taxon>Kickxellomycetes</taxon>
        <taxon>Kickxellales</taxon>
        <taxon>Kickxellaceae</taxon>
        <taxon>Coemansia</taxon>
    </lineage>
</organism>
<dbReference type="InterPro" id="IPR027951">
    <property type="entry name" value="Nepro_N"/>
</dbReference>
<dbReference type="InterPro" id="IPR052835">
    <property type="entry name" value="Nepro"/>
</dbReference>
<evidence type="ECO:0000313" key="3">
    <source>
        <dbReference type="EMBL" id="KAJ2861038.1"/>
    </source>
</evidence>
<dbReference type="Pfam" id="PF14780">
    <property type="entry name" value="NEPRO_N"/>
    <property type="match status" value="1"/>
</dbReference>
<evidence type="ECO:0000313" key="4">
    <source>
        <dbReference type="Proteomes" id="UP001140074"/>
    </source>
</evidence>
<dbReference type="PANTHER" id="PTHR34761">
    <property type="entry name" value="NUCLEOLUS AND NEURAL PROGENITOR PROTEIN"/>
    <property type="match status" value="1"/>
</dbReference>
<comment type="caution">
    <text evidence="3">The sequence shown here is derived from an EMBL/GenBank/DDBJ whole genome shotgun (WGS) entry which is preliminary data.</text>
</comment>
<feature type="region of interest" description="Disordered" evidence="1">
    <location>
        <begin position="308"/>
        <end position="350"/>
    </location>
</feature>
<dbReference type="PANTHER" id="PTHR34761:SF1">
    <property type="entry name" value="NUCLEOLUS AND NEURAL PROGENITOR PROTEIN"/>
    <property type="match status" value="1"/>
</dbReference>
<sequence length="350" mass="38884">MSFGGRSCVLPECHSVPRSKFALATATADDEPTATSTSKAKRQQIENPVYRNVSKWNHTQSLSEFMKLGATFLRPEVGHDRALLGRVFYRNWNQHRTAVYFRRLYELRRGLRVLEQAGLRELIEQIAASFYEAGASKSSRKISMWQALPCQHFVTAAAVRVSHLAQLAVKLQEICWNTFMHFAAQTAQTLFMPLALVVQGISARLFIVFGLWQQDLIAMYVLLLQWLPSLPACPDSLNGLTPAIAAQLIHVDELTSICSRSTTYLDDSATRAKISQVATESTLKSTAAERQVELDAMDVDSSSVVVLPTATSGNNNKNNSDSSATVEDVGQQRSSKKRARQRAVDLYADD</sequence>
<keyword evidence="4" id="KW-1185">Reference proteome</keyword>
<accession>A0A9W8M1J8</accession>
<dbReference type="EMBL" id="JANBUY010000250">
    <property type="protein sequence ID" value="KAJ2861038.1"/>
    <property type="molecule type" value="Genomic_DNA"/>
</dbReference>
<feature type="compositionally biased region" description="Low complexity" evidence="1">
    <location>
        <begin position="308"/>
        <end position="323"/>
    </location>
</feature>
<evidence type="ECO:0000259" key="2">
    <source>
        <dbReference type="Pfam" id="PF14780"/>
    </source>
</evidence>
<feature type="domain" description="Nucleolus and neural progenitor protein-like N-terminal" evidence="2">
    <location>
        <begin position="54"/>
        <end position="221"/>
    </location>
</feature>
<dbReference type="Proteomes" id="UP001140074">
    <property type="component" value="Unassembled WGS sequence"/>
</dbReference>
<dbReference type="AlphaFoldDB" id="A0A9W8M1J8"/>
<protein>
    <recommendedName>
        <fullName evidence="2">Nucleolus and neural progenitor protein-like N-terminal domain-containing protein</fullName>
    </recommendedName>
</protein>
<proteinExistence type="predicted"/>
<reference evidence="3" key="1">
    <citation type="submission" date="2022-07" db="EMBL/GenBank/DDBJ databases">
        <title>Phylogenomic reconstructions and comparative analyses of Kickxellomycotina fungi.</title>
        <authorList>
            <person name="Reynolds N.K."/>
            <person name="Stajich J.E."/>
            <person name="Barry K."/>
            <person name="Grigoriev I.V."/>
            <person name="Crous P."/>
            <person name="Smith M.E."/>
        </authorList>
    </citation>
    <scope>NUCLEOTIDE SEQUENCE</scope>
    <source>
        <strain evidence="3">RSA 476</strain>
    </source>
</reference>
<gene>
    <name evidence="3" type="ORF">GGH94_005147</name>
</gene>